<accession>A0ABU1Q6F4</accession>
<organism evidence="1 2">
    <name type="scientific">Saccharothrix longispora</name>
    <dbReference type="NCBI Taxonomy" id="33920"/>
    <lineage>
        <taxon>Bacteria</taxon>
        <taxon>Bacillati</taxon>
        <taxon>Actinomycetota</taxon>
        <taxon>Actinomycetes</taxon>
        <taxon>Pseudonocardiales</taxon>
        <taxon>Pseudonocardiaceae</taxon>
        <taxon>Saccharothrix</taxon>
    </lineage>
</organism>
<reference evidence="1 2" key="1">
    <citation type="submission" date="2023-07" db="EMBL/GenBank/DDBJ databases">
        <title>Sequencing the genomes of 1000 actinobacteria strains.</title>
        <authorList>
            <person name="Klenk H.-P."/>
        </authorList>
    </citation>
    <scope>NUCLEOTIDE SEQUENCE [LARGE SCALE GENOMIC DNA]</scope>
    <source>
        <strain evidence="1 2">DSM 43749</strain>
    </source>
</reference>
<sequence>MSGVQKLLRWVETSPAVDKAAGALAELVPAALRRQEVTNLLRTRALGRPVHPAVVVLPMSFYAASAALDLAPGGSTASRALIGAGLATAPAALATELAEYGTLGRAERRTAFVHLAANATATACYLTSFRLRGHGFGLVARVVSAVGLAALATGGALSAHQALIRSPEAVAASGGRLAEEPV</sequence>
<dbReference type="Proteomes" id="UP001268819">
    <property type="component" value="Unassembled WGS sequence"/>
</dbReference>
<evidence type="ECO:0000313" key="2">
    <source>
        <dbReference type="Proteomes" id="UP001268819"/>
    </source>
</evidence>
<keyword evidence="2" id="KW-1185">Reference proteome</keyword>
<evidence type="ECO:0000313" key="1">
    <source>
        <dbReference type="EMBL" id="MDR6598478.1"/>
    </source>
</evidence>
<dbReference type="EMBL" id="JAVDSG010000001">
    <property type="protein sequence ID" value="MDR6598478.1"/>
    <property type="molecule type" value="Genomic_DNA"/>
</dbReference>
<dbReference type="RefSeq" id="WP_310313142.1">
    <property type="nucleotide sequence ID" value="NZ_BAAAXB010000001.1"/>
</dbReference>
<comment type="caution">
    <text evidence="1">The sequence shown here is derived from an EMBL/GenBank/DDBJ whole genome shotgun (WGS) entry which is preliminary data.</text>
</comment>
<gene>
    <name evidence="1" type="ORF">J2S66_006862</name>
</gene>
<proteinExistence type="predicted"/>
<evidence type="ECO:0008006" key="3">
    <source>
        <dbReference type="Google" id="ProtNLM"/>
    </source>
</evidence>
<name>A0ABU1Q6F4_9PSEU</name>
<protein>
    <recommendedName>
        <fullName evidence="3">DUF2231 domain-containing protein</fullName>
    </recommendedName>
</protein>